<dbReference type="AlphaFoldDB" id="A0AAE0DIM1"/>
<evidence type="ECO:0000313" key="3">
    <source>
        <dbReference type="Proteomes" id="UP001276659"/>
    </source>
</evidence>
<dbReference type="Proteomes" id="UP001276659">
    <property type="component" value="Unassembled WGS sequence"/>
</dbReference>
<dbReference type="PANTHER" id="PTHR37466">
    <property type="entry name" value="SLR1628 PROTEIN"/>
    <property type="match status" value="1"/>
</dbReference>
<dbReference type="InterPro" id="IPR018714">
    <property type="entry name" value="DUF2237"/>
</dbReference>
<comment type="caution">
    <text evidence="2">The sequence shown here is derived from an EMBL/GenBank/DDBJ whole genome shotgun (WGS) entry which is preliminary data.</text>
</comment>
<sequence>MELEGGLPGYFFGSCAPSRNAVANPLFLLTVFKKPLALFSQQPMTGFYRDGYCRVGPEDGGNHAVAGVLTKEFLDFSASRGNNLRSIGLEPGCKWCLCTARWREAMEAAKGESDPVVPKYAFSNGITMDALKKFAAESEAQGGGGRLEKNEPLSPETPGGIVRETH</sequence>
<dbReference type="PANTHER" id="PTHR37466:SF1">
    <property type="entry name" value="SLR1628 PROTEIN"/>
    <property type="match status" value="1"/>
</dbReference>
<organism evidence="2 3">
    <name type="scientific">Lepraria neglecta</name>
    <dbReference type="NCBI Taxonomy" id="209136"/>
    <lineage>
        <taxon>Eukaryota</taxon>
        <taxon>Fungi</taxon>
        <taxon>Dikarya</taxon>
        <taxon>Ascomycota</taxon>
        <taxon>Pezizomycotina</taxon>
        <taxon>Lecanoromycetes</taxon>
        <taxon>OSLEUM clade</taxon>
        <taxon>Lecanoromycetidae</taxon>
        <taxon>Lecanorales</taxon>
        <taxon>Lecanorineae</taxon>
        <taxon>Stereocaulaceae</taxon>
        <taxon>Lepraria</taxon>
    </lineage>
</organism>
<evidence type="ECO:0000256" key="1">
    <source>
        <dbReference type="SAM" id="MobiDB-lite"/>
    </source>
</evidence>
<name>A0AAE0DIM1_9LECA</name>
<dbReference type="Gene3D" id="3.30.56.110">
    <property type="entry name" value="Protein of unknown function DUF2237"/>
    <property type="match status" value="1"/>
</dbReference>
<gene>
    <name evidence="2" type="ORF">OEA41_004865</name>
</gene>
<dbReference type="EMBL" id="JASNWA010000010">
    <property type="protein sequence ID" value="KAK3168418.1"/>
    <property type="molecule type" value="Genomic_DNA"/>
</dbReference>
<feature type="region of interest" description="Disordered" evidence="1">
    <location>
        <begin position="137"/>
        <end position="166"/>
    </location>
</feature>
<accession>A0AAE0DIM1</accession>
<protein>
    <submittedName>
        <fullName evidence="2">Uncharacterized protein</fullName>
    </submittedName>
</protein>
<dbReference type="Pfam" id="PF09996">
    <property type="entry name" value="DUF2237"/>
    <property type="match status" value="1"/>
</dbReference>
<keyword evidence="3" id="KW-1185">Reference proteome</keyword>
<reference evidence="2" key="1">
    <citation type="submission" date="2022-11" db="EMBL/GenBank/DDBJ databases">
        <title>Chromosomal genome sequence assembly and mating type (MAT) locus characterization of the leprose asexual lichenized fungus Lepraria neglecta (Nyl.) Erichsen.</title>
        <authorList>
            <person name="Allen J.L."/>
            <person name="Pfeffer B."/>
        </authorList>
    </citation>
    <scope>NUCLEOTIDE SEQUENCE</scope>
    <source>
        <strain evidence="2">Allen 5258</strain>
    </source>
</reference>
<evidence type="ECO:0000313" key="2">
    <source>
        <dbReference type="EMBL" id="KAK3168418.1"/>
    </source>
</evidence>
<proteinExistence type="predicted"/>